<accession>A0A5N5GAM8</accession>
<dbReference type="GO" id="GO:0016301">
    <property type="term" value="F:kinase activity"/>
    <property type="evidence" value="ECO:0007669"/>
    <property type="project" value="UniProtKB-KW"/>
</dbReference>
<reference evidence="2" key="2">
    <citation type="submission" date="2019-10" db="EMBL/GenBank/DDBJ databases">
        <title>A de novo genome assembly of a pear dwarfing rootstock.</title>
        <authorList>
            <person name="Wang F."/>
            <person name="Wang J."/>
            <person name="Li S."/>
            <person name="Zhang Y."/>
            <person name="Fang M."/>
            <person name="Ma L."/>
            <person name="Zhao Y."/>
            <person name="Jiang S."/>
        </authorList>
    </citation>
    <scope>NUCLEOTIDE SEQUENCE [LARGE SCALE GENOMIC DNA]</scope>
</reference>
<evidence type="ECO:0000313" key="1">
    <source>
        <dbReference type="EMBL" id="KAB2612313.1"/>
    </source>
</evidence>
<dbReference type="EMBL" id="SMOL01000458">
    <property type="protein sequence ID" value="KAB2612313.1"/>
    <property type="molecule type" value="Genomic_DNA"/>
</dbReference>
<keyword evidence="1" id="KW-0418">Kinase</keyword>
<protein>
    <submittedName>
        <fullName evidence="1">Cysteine-rich receptor-like protein kinase 9</fullName>
    </submittedName>
</protein>
<sequence>MELTPDSQELSEFTLPRLDEFQRLMTSSSLRKKSEAINCEIQAEAAECLIMAAMVIDPRRREMEEKGVVDRERLEEKWVAPMEETRLPEALERTRFLALKPWQKARSEAGRGRR</sequence>
<proteinExistence type="predicted"/>
<keyword evidence="1" id="KW-0808">Transferase</keyword>
<name>A0A5N5GAM8_9ROSA</name>
<comment type="caution">
    <text evidence="1">The sequence shown here is derived from an EMBL/GenBank/DDBJ whole genome shotgun (WGS) entry which is preliminary data.</text>
</comment>
<organism evidence="1 2">
    <name type="scientific">Pyrus ussuriensis x Pyrus communis</name>
    <dbReference type="NCBI Taxonomy" id="2448454"/>
    <lineage>
        <taxon>Eukaryota</taxon>
        <taxon>Viridiplantae</taxon>
        <taxon>Streptophyta</taxon>
        <taxon>Embryophyta</taxon>
        <taxon>Tracheophyta</taxon>
        <taxon>Spermatophyta</taxon>
        <taxon>Magnoliopsida</taxon>
        <taxon>eudicotyledons</taxon>
        <taxon>Gunneridae</taxon>
        <taxon>Pentapetalae</taxon>
        <taxon>rosids</taxon>
        <taxon>fabids</taxon>
        <taxon>Rosales</taxon>
        <taxon>Rosaceae</taxon>
        <taxon>Amygdaloideae</taxon>
        <taxon>Maleae</taxon>
        <taxon>Pyrus</taxon>
    </lineage>
</organism>
<keyword evidence="1" id="KW-0675">Receptor</keyword>
<dbReference type="AlphaFoldDB" id="A0A5N5GAM8"/>
<evidence type="ECO:0000313" key="2">
    <source>
        <dbReference type="Proteomes" id="UP000327157"/>
    </source>
</evidence>
<gene>
    <name evidence="1" type="ORF">D8674_034629</name>
</gene>
<reference evidence="1 2" key="3">
    <citation type="submission" date="2019-11" db="EMBL/GenBank/DDBJ databases">
        <title>A de novo genome assembly of a pear dwarfing rootstock.</title>
        <authorList>
            <person name="Wang F."/>
            <person name="Wang J."/>
            <person name="Li S."/>
            <person name="Zhang Y."/>
            <person name="Fang M."/>
            <person name="Ma L."/>
            <person name="Zhao Y."/>
            <person name="Jiang S."/>
        </authorList>
    </citation>
    <scope>NUCLEOTIDE SEQUENCE [LARGE SCALE GENOMIC DNA]</scope>
    <source>
        <strain evidence="1">S2</strain>
        <tissue evidence="1">Leaf</tissue>
    </source>
</reference>
<keyword evidence="2" id="KW-1185">Reference proteome</keyword>
<reference evidence="1 2" key="1">
    <citation type="submission" date="2019-09" db="EMBL/GenBank/DDBJ databases">
        <authorList>
            <person name="Ou C."/>
        </authorList>
    </citation>
    <scope>NUCLEOTIDE SEQUENCE [LARGE SCALE GENOMIC DNA]</scope>
    <source>
        <strain evidence="1">S2</strain>
        <tissue evidence="1">Leaf</tissue>
    </source>
</reference>
<dbReference type="Proteomes" id="UP000327157">
    <property type="component" value="Chromosome 9"/>
</dbReference>